<dbReference type="InterPro" id="IPR017871">
    <property type="entry name" value="ABC_transporter-like_CS"/>
</dbReference>
<dbReference type="RefSeq" id="WP_042703786.1">
    <property type="nucleotide sequence ID" value="NZ_JADIIN010000038.1"/>
</dbReference>
<dbReference type="GO" id="GO:0005524">
    <property type="term" value="F:ATP binding"/>
    <property type="evidence" value="ECO:0007669"/>
    <property type="project" value="UniProtKB-KW"/>
</dbReference>
<organism evidence="4 5">
    <name type="scientific">Methanobrevibacter arboriphilus</name>
    <dbReference type="NCBI Taxonomy" id="39441"/>
    <lineage>
        <taxon>Archaea</taxon>
        <taxon>Methanobacteriati</taxon>
        <taxon>Methanobacteriota</taxon>
        <taxon>Methanomada group</taxon>
        <taxon>Methanobacteria</taxon>
        <taxon>Methanobacteriales</taxon>
        <taxon>Methanobacteriaceae</taxon>
        <taxon>Methanobrevibacter</taxon>
    </lineage>
</organism>
<dbReference type="PROSITE" id="PS50893">
    <property type="entry name" value="ABC_TRANSPORTER_2"/>
    <property type="match status" value="2"/>
</dbReference>
<evidence type="ECO:0000259" key="3">
    <source>
        <dbReference type="PROSITE" id="PS50893"/>
    </source>
</evidence>
<dbReference type="AlphaFoldDB" id="A0A843ACJ6"/>
<dbReference type="EMBL" id="JADIIN010000038">
    <property type="protein sequence ID" value="MBF4468692.1"/>
    <property type="molecule type" value="Genomic_DNA"/>
</dbReference>
<keyword evidence="2 4" id="KW-0067">ATP-binding</keyword>
<dbReference type="Gene3D" id="3.40.50.300">
    <property type="entry name" value="P-loop containing nucleotide triphosphate hydrolases"/>
    <property type="match status" value="2"/>
</dbReference>
<name>A0A843ACJ6_METAZ</name>
<comment type="caution">
    <text evidence="4">The sequence shown here is derived from an EMBL/GenBank/DDBJ whole genome shotgun (WGS) entry which is preliminary data.</text>
</comment>
<feature type="domain" description="ABC transporter" evidence="3">
    <location>
        <begin position="2"/>
        <end position="253"/>
    </location>
</feature>
<keyword evidence="1" id="KW-0547">Nucleotide-binding</keyword>
<dbReference type="Pfam" id="PF00005">
    <property type="entry name" value="ABC_tran"/>
    <property type="match status" value="2"/>
</dbReference>
<evidence type="ECO:0000313" key="5">
    <source>
        <dbReference type="Proteomes" id="UP000658733"/>
    </source>
</evidence>
<feature type="domain" description="ABC transporter" evidence="3">
    <location>
        <begin position="264"/>
        <end position="596"/>
    </location>
</feature>
<evidence type="ECO:0000256" key="1">
    <source>
        <dbReference type="ARBA" id="ARBA00022741"/>
    </source>
</evidence>
<dbReference type="InterPro" id="IPR003593">
    <property type="entry name" value="AAA+_ATPase"/>
</dbReference>
<dbReference type="PROSITE" id="PS00211">
    <property type="entry name" value="ABC_TRANSPORTER_1"/>
    <property type="match status" value="2"/>
</dbReference>
<dbReference type="InterPro" id="IPR027417">
    <property type="entry name" value="P-loop_NTPase"/>
</dbReference>
<evidence type="ECO:0000256" key="2">
    <source>
        <dbReference type="ARBA" id="ARBA00022840"/>
    </source>
</evidence>
<dbReference type="SUPFAM" id="SSF52540">
    <property type="entry name" value="P-loop containing nucleoside triphosphate hydrolases"/>
    <property type="match status" value="2"/>
</dbReference>
<accession>A0A843ACJ6</accession>
<dbReference type="GO" id="GO:0016887">
    <property type="term" value="F:ATP hydrolysis activity"/>
    <property type="evidence" value="ECO:0007669"/>
    <property type="project" value="InterPro"/>
</dbReference>
<dbReference type="Proteomes" id="UP000658733">
    <property type="component" value="Unassembled WGS sequence"/>
</dbReference>
<dbReference type="PANTHER" id="PTHR42764:SF1">
    <property type="entry name" value="PHOSPHONATES UTILIZATION ATP-BINDING PROTEIN PHNK-RELATED"/>
    <property type="match status" value="1"/>
</dbReference>
<dbReference type="PANTHER" id="PTHR42764">
    <property type="entry name" value="PHOSPHONATES UTILIZATION ATP-BINDING PROTEIN PHNK-RELATED"/>
    <property type="match status" value="1"/>
</dbReference>
<gene>
    <name evidence="4" type="ORF">ISP01_04740</name>
</gene>
<dbReference type="InterPro" id="IPR003439">
    <property type="entry name" value="ABC_transporter-like_ATP-bd"/>
</dbReference>
<sequence>MIKLENISKSYKLDNGEEISALKNINLEVEDGEILGIIGMSGSGKTSLLRILRGVEKFDSGKITLDDIEVSFDSSQYYYNKLRKDTAIHLQRSFGLWPETTINNVIRKLYGAKYGDEGSTDFEFAYDQFGDEAREILKVVGLEEKADHFAPVLSGGEKQRLVMARQLAKKPKVLLLDEPATMACPGTKQAILDSIKRINKDLGVTVVLVSHLPEVHRYLANRVILLEDGEIKEEGDPKDVTNDFLDELDTEIAIDPTVDDETIIKANNLEKRFFLLKGGSVLDIEDINLEIKKRDILTILGPSGAGKTILLRMLAGLDFPEKGEVLYRLDSEDLDVNSEDNDSKDRNNVVKRPLDKKEEYIDEGVWVDLDDPGINRMKVRRKIGFMYQEFALQHHSTIKDQLATKLGFKNEFVVDKARKKAKELELGDELLDALYQLTDLPENEAKSRLEQIGLLPDILDDLFPKFPEKAVKEEIKPIFDALDLPLEILNRKSYELSGGQKVRAMLALALSSKPETLLLDEPFGDLDPITLRIVANSIKKINKEFKTTIIMVSHNIDFIKELSKRAIFMENGKIIDDGDPIKLVDDFVDFCKADYLN</sequence>
<proteinExistence type="predicted"/>
<dbReference type="GO" id="GO:0019700">
    <property type="term" value="P:organic phosphonate catabolic process"/>
    <property type="evidence" value="ECO:0007669"/>
    <property type="project" value="TreeGrafter"/>
</dbReference>
<dbReference type="SMART" id="SM00382">
    <property type="entry name" value="AAA"/>
    <property type="match status" value="2"/>
</dbReference>
<reference evidence="4" key="1">
    <citation type="submission" date="2020-10" db="EMBL/GenBank/DDBJ databases">
        <title>Dehalococcoides mccartyi of a TCE/Cr reducing biochatode.</title>
        <authorList>
            <person name="Matturro B."/>
        </authorList>
    </citation>
    <scope>NUCLEOTIDE SEQUENCE</scope>
    <source>
        <strain evidence="4">Bin4</strain>
    </source>
</reference>
<evidence type="ECO:0000313" key="4">
    <source>
        <dbReference type="EMBL" id="MBF4468692.1"/>
    </source>
</evidence>
<protein>
    <submittedName>
        <fullName evidence="4">ABC transporter ATP-binding protein</fullName>
    </submittedName>
</protein>